<evidence type="ECO:0000313" key="2">
    <source>
        <dbReference type="EMBL" id="KOF92895.1"/>
    </source>
</evidence>
<accession>A0A0L8HVS6</accession>
<gene>
    <name evidence="2" type="ORF">OCBIM_22005700mg</name>
</gene>
<keyword evidence="1" id="KW-0472">Membrane</keyword>
<protein>
    <submittedName>
        <fullName evidence="2">Uncharacterized protein</fullName>
    </submittedName>
</protein>
<dbReference type="EMBL" id="KQ417274">
    <property type="protein sequence ID" value="KOF92895.1"/>
    <property type="molecule type" value="Genomic_DNA"/>
</dbReference>
<evidence type="ECO:0000256" key="1">
    <source>
        <dbReference type="SAM" id="Phobius"/>
    </source>
</evidence>
<keyword evidence="1" id="KW-1133">Transmembrane helix</keyword>
<keyword evidence="1" id="KW-0812">Transmembrane</keyword>
<proteinExistence type="predicted"/>
<sequence length="104" mass="11493">MYYLLLQQSCVCETVSSSRHKSCHSMLWLIKASTHMIDLKINRYVKGIDKNQKHVDEMVTVKKPAAAPPLLSHPPSCLLSVASAPVAVASTICFILLAVGGWKW</sequence>
<name>A0A0L8HVS6_OCTBM</name>
<dbReference type="AlphaFoldDB" id="A0A0L8HVS6"/>
<reference evidence="2" key="1">
    <citation type="submission" date="2015-07" db="EMBL/GenBank/DDBJ databases">
        <title>MeaNS - Measles Nucleotide Surveillance Program.</title>
        <authorList>
            <person name="Tran T."/>
            <person name="Druce J."/>
        </authorList>
    </citation>
    <scope>NUCLEOTIDE SEQUENCE</scope>
    <source>
        <strain evidence="2">UCB-OBI-ISO-001</strain>
        <tissue evidence="2">Gonad</tissue>
    </source>
</reference>
<feature type="transmembrane region" description="Helical" evidence="1">
    <location>
        <begin position="78"/>
        <end position="99"/>
    </location>
</feature>
<organism evidence="2">
    <name type="scientific">Octopus bimaculoides</name>
    <name type="common">California two-spotted octopus</name>
    <dbReference type="NCBI Taxonomy" id="37653"/>
    <lineage>
        <taxon>Eukaryota</taxon>
        <taxon>Metazoa</taxon>
        <taxon>Spiralia</taxon>
        <taxon>Lophotrochozoa</taxon>
        <taxon>Mollusca</taxon>
        <taxon>Cephalopoda</taxon>
        <taxon>Coleoidea</taxon>
        <taxon>Octopodiformes</taxon>
        <taxon>Octopoda</taxon>
        <taxon>Incirrata</taxon>
        <taxon>Octopodidae</taxon>
        <taxon>Octopus</taxon>
    </lineage>
</organism>